<evidence type="ECO:0000259" key="6">
    <source>
        <dbReference type="Pfam" id="PF00561"/>
    </source>
</evidence>
<keyword evidence="8" id="KW-1185">Reference proteome</keyword>
<evidence type="ECO:0000313" key="8">
    <source>
        <dbReference type="Proteomes" id="UP000027238"/>
    </source>
</evidence>
<dbReference type="Gene3D" id="2.60.120.480">
    <property type="entry name" value="Ureidoglycolate hydrolase"/>
    <property type="match status" value="1"/>
</dbReference>
<dbReference type="PANTHER" id="PTHR21221">
    <property type="entry name" value="UREIDOGLYCOLATE HYDROLASE"/>
    <property type="match status" value="1"/>
</dbReference>
<evidence type="ECO:0000256" key="2">
    <source>
        <dbReference type="ARBA" id="ARBA00022631"/>
    </source>
</evidence>
<dbReference type="eggNOG" id="ENOG502SI41">
    <property type="taxonomic scope" value="Eukaryota"/>
</dbReference>
<dbReference type="Pfam" id="PF04115">
    <property type="entry name" value="Ureidogly_lyase"/>
    <property type="match status" value="1"/>
</dbReference>
<dbReference type="Proteomes" id="UP000027238">
    <property type="component" value="Unassembled WGS sequence"/>
</dbReference>
<dbReference type="Gene3D" id="3.40.50.1820">
    <property type="entry name" value="alpha/beta hydrolase"/>
    <property type="match status" value="1"/>
</dbReference>
<dbReference type="SUPFAM" id="SSF53474">
    <property type="entry name" value="alpha/beta-Hydrolases"/>
    <property type="match status" value="1"/>
</dbReference>
<comment type="catalytic activity">
    <reaction evidence="4">
        <text>(S)-ureidoglycolate = urea + glyoxylate</text>
        <dbReference type="Rhea" id="RHEA:11304"/>
        <dbReference type="ChEBI" id="CHEBI:16199"/>
        <dbReference type="ChEBI" id="CHEBI:36655"/>
        <dbReference type="ChEBI" id="CHEBI:57296"/>
        <dbReference type="EC" id="4.3.2.3"/>
    </reaction>
</comment>
<comment type="subunit">
    <text evidence="1">Homodimer.</text>
</comment>
<evidence type="ECO:0000313" key="7">
    <source>
        <dbReference type="EMBL" id="KDN67384.1"/>
    </source>
</evidence>
<reference evidence="8" key="1">
    <citation type="journal article" date="2014" name="Genome Announc.">
        <title>Draft genome sequence of Colletotrichum sublineola, a destructive pathogen of cultivated sorghum.</title>
        <authorList>
            <person name="Baroncelli R."/>
            <person name="Sanz-Martin J.M."/>
            <person name="Rech G.E."/>
            <person name="Sukno S.A."/>
            <person name="Thon M.R."/>
        </authorList>
    </citation>
    <scope>NUCLEOTIDE SEQUENCE [LARGE SCALE GENOMIC DNA]</scope>
    <source>
        <strain evidence="8">TX430BB</strain>
    </source>
</reference>
<dbReference type="SUPFAM" id="SSF51182">
    <property type="entry name" value="RmlC-like cupins"/>
    <property type="match status" value="1"/>
</dbReference>
<dbReference type="GO" id="GO:0000256">
    <property type="term" value="P:allantoin catabolic process"/>
    <property type="evidence" value="ECO:0007669"/>
    <property type="project" value="InterPro"/>
</dbReference>
<accession>A0A066XI94</accession>
<gene>
    <name evidence="7" type="ORF">CSUB01_07939</name>
</gene>
<evidence type="ECO:0000256" key="5">
    <source>
        <dbReference type="SAM" id="MobiDB-lite"/>
    </source>
</evidence>
<dbReference type="GO" id="GO:0004848">
    <property type="term" value="F:ureidoglycolate hydrolase activity"/>
    <property type="evidence" value="ECO:0007669"/>
    <property type="project" value="InterPro"/>
</dbReference>
<dbReference type="InterPro" id="IPR011051">
    <property type="entry name" value="RmlC_Cupin_sf"/>
</dbReference>
<dbReference type="OrthoDB" id="294702at2759"/>
<evidence type="ECO:0000256" key="3">
    <source>
        <dbReference type="ARBA" id="ARBA00023239"/>
    </source>
</evidence>
<dbReference type="InterPro" id="IPR024060">
    <property type="entry name" value="Ureidoglycolate_lyase_dom_sf"/>
</dbReference>
<feature type="region of interest" description="Disordered" evidence="5">
    <location>
        <begin position="596"/>
        <end position="620"/>
    </location>
</feature>
<dbReference type="STRING" id="1173701.A0A066XI94"/>
<sequence>MASLEADGRGATPLLPDNPAQFLEDPRFHQTFTLPAGPDRPHPFQVTYCDYGYRNPENPESEHVLLFCGPLMGSRFLHVAKDALAKQHRVRVINPDRPGFGGTTPVPAADRVRVWLEIVPALLRHLGVRHVSVAAHSAGTIYALNTVLHLRRLLSPACPYVALITPWVHPSHSGVALMRAAAALSDAVLGRFHMLAGFFQRNVAPVTAFSAVGFNALIEMLPSLRATPAPAAPAAAAGTRMAAFEESIWERIIDKVFAGSVQGLSEEAIMLLKRAEHPGYWGSWEDHDRLVTLLAEGEAELDAGDGARLMVDVYFAEADNMIGTGEGPKWFEDCWRAERRGDRIDFSSRVVPRADHDTIVGLGFDVFERIFRQTLWGRGELNGPEAEETHFLQRQDSKDLSYGSRACKWAAAAASGRGIWSTPDKEMGDLPSAGEIPNCPSARLPPLTRFSFAPFGDVIENPHPEVLPAASLPPVVSASFSAVPANQGTAIKYQHVSVPLDLYAQAPSGASRPIVSLFSCAARTLEPARPVAAAPPISTLLPYTTYAGPERGGRFRVRILERHPFTTQTFTPLAASAGVHAAAYLVIVAPTLAATPGSSSSSSSQTDALPAPATGGKGPGLPDLKRLKAFVAYPGQAVTYGAGTWHAPMVALGPEGTAIDFVVTQFASGVAVEDCQEVEIGDASEGAGILVQVPERMPPTSKL</sequence>
<dbReference type="HOGENOM" id="CLU_392320_0_0_1"/>
<dbReference type="EMBL" id="JMSE01000823">
    <property type="protein sequence ID" value="KDN67384.1"/>
    <property type="molecule type" value="Genomic_DNA"/>
</dbReference>
<dbReference type="InterPro" id="IPR007247">
    <property type="entry name" value="Ureidogly_lyase"/>
</dbReference>
<dbReference type="InterPro" id="IPR029058">
    <property type="entry name" value="AB_hydrolase_fold"/>
</dbReference>
<evidence type="ECO:0000256" key="1">
    <source>
        <dbReference type="ARBA" id="ARBA00011738"/>
    </source>
</evidence>
<proteinExistence type="predicted"/>
<dbReference type="CDD" id="cd20298">
    <property type="entry name" value="cupin_UAH"/>
    <property type="match status" value="1"/>
</dbReference>
<dbReference type="Pfam" id="PF00561">
    <property type="entry name" value="Abhydrolase_1"/>
    <property type="match status" value="1"/>
</dbReference>
<name>A0A066XI94_COLSU</name>
<keyword evidence="3" id="KW-0456">Lyase</keyword>
<dbReference type="InterPro" id="IPR000073">
    <property type="entry name" value="AB_hydrolase_1"/>
</dbReference>
<feature type="domain" description="AB hydrolase-1" evidence="6">
    <location>
        <begin position="78"/>
        <end position="208"/>
    </location>
</feature>
<dbReference type="PANTHER" id="PTHR21221:SF1">
    <property type="entry name" value="UREIDOGLYCOLATE LYASE"/>
    <property type="match status" value="1"/>
</dbReference>
<organism evidence="7 8">
    <name type="scientific">Colletotrichum sublineola</name>
    <name type="common">Sorghum anthracnose fungus</name>
    <dbReference type="NCBI Taxonomy" id="1173701"/>
    <lineage>
        <taxon>Eukaryota</taxon>
        <taxon>Fungi</taxon>
        <taxon>Dikarya</taxon>
        <taxon>Ascomycota</taxon>
        <taxon>Pezizomycotina</taxon>
        <taxon>Sordariomycetes</taxon>
        <taxon>Hypocreomycetidae</taxon>
        <taxon>Glomerellales</taxon>
        <taxon>Glomerellaceae</taxon>
        <taxon>Colletotrichum</taxon>
        <taxon>Colletotrichum graminicola species complex</taxon>
    </lineage>
</organism>
<protein>
    <recommendedName>
        <fullName evidence="6">AB hydrolase-1 domain-containing protein</fullName>
    </recommendedName>
</protein>
<dbReference type="AlphaFoldDB" id="A0A066XI94"/>
<dbReference type="GO" id="GO:0050385">
    <property type="term" value="F:ureidoglycolate lyase activity"/>
    <property type="evidence" value="ECO:0007669"/>
    <property type="project" value="UniProtKB-EC"/>
</dbReference>
<dbReference type="InterPro" id="IPR047233">
    <property type="entry name" value="UAH_cupin"/>
</dbReference>
<comment type="caution">
    <text evidence="7">The sequence shown here is derived from an EMBL/GenBank/DDBJ whole genome shotgun (WGS) entry which is preliminary data.</text>
</comment>
<keyword evidence="2" id="KW-0659">Purine metabolism</keyword>
<dbReference type="GO" id="GO:0006144">
    <property type="term" value="P:purine nucleobase metabolic process"/>
    <property type="evidence" value="ECO:0007669"/>
    <property type="project" value="UniProtKB-KW"/>
</dbReference>
<evidence type="ECO:0000256" key="4">
    <source>
        <dbReference type="ARBA" id="ARBA00047684"/>
    </source>
</evidence>